<evidence type="ECO:0000313" key="2">
    <source>
        <dbReference type="Proteomes" id="UP000620124"/>
    </source>
</evidence>
<accession>A0A8H6YYZ6</accession>
<dbReference type="Proteomes" id="UP000620124">
    <property type="component" value="Unassembled WGS sequence"/>
</dbReference>
<dbReference type="AlphaFoldDB" id="A0A8H6YYZ6"/>
<organism evidence="1 2">
    <name type="scientific">Mycena venus</name>
    <dbReference type="NCBI Taxonomy" id="2733690"/>
    <lineage>
        <taxon>Eukaryota</taxon>
        <taxon>Fungi</taxon>
        <taxon>Dikarya</taxon>
        <taxon>Basidiomycota</taxon>
        <taxon>Agaricomycotina</taxon>
        <taxon>Agaricomycetes</taxon>
        <taxon>Agaricomycetidae</taxon>
        <taxon>Agaricales</taxon>
        <taxon>Marasmiineae</taxon>
        <taxon>Mycenaceae</taxon>
        <taxon>Mycena</taxon>
    </lineage>
</organism>
<dbReference type="EMBL" id="JACAZI010000002">
    <property type="protein sequence ID" value="KAF7369645.1"/>
    <property type="molecule type" value="Genomic_DNA"/>
</dbReference>
<name>A0A8H6YYZ6_9AGAR</name>
<gene>
    <name evidence="1" type="ORF">MVEN_00295500</name>
</gene>
<reference evidence="1" key="1">
    <citation type="submission" date="2020-05" db="EMBL/GenBank/DDBJ databases">
        <title>Mycena genomes resolve the evolution of fungal bioluminescence.</title>
        <authorList>
            <person name="Tsai I.J."/>
        </authorList>
    </citation>
    <scope>NUCLEOTIDE SEQUENCE</scope>
    <source>
        <strain evidence="1">CCC161011</strain>
    </source>
</reference>
<keyword evidence="2" id="KW-1185">Reference proteome</keyword>
<evidence type="ECO:0000313" key="1">
    <source>
        <dbReference type="EMBL" id="KAF7369645.1"/>
    </source>
</evidence>
<comment type="caution">
    <text evidence="1">The sequence shown here is derived from an EMBL/GenBank/DDBJ whole genome shotgun (WGS) entry which is preliminary data.</text>
</comment>
<proteinExistence type="predicted"/>
<dbReference type="OrthoDB" id="3105095at2759"/>
<protein>
    <submittedName>
        <fullName evidence="1">Uncharacterized protein</fullName>
    </submittedName>
</protein>
<sequence>MHISFSLSLDPHTVEELSFHDSSVILQHLCLEEVITYLNCPAAHFNGAAMVYMAMTASYPLARQFLPAKSPLHSIIFIAHPADLSALSMTIKVWQKTMSYLCSLTPSLHTAVSWDGWEPISLLQLAMPLLVHKPRSCALAFFRLLEQVGETLSTGALWSLMTGAAVMQRRIWLLPG</sequence>